<gene>
    <name evidence="7" type="ORF">AAG570_009536</name>
</gene>
<dbReference type="AlphaFoldDB" id="A0ABD0YPD1"/>
<dbReference type="GO" id="GO:0016020">
    <property type="term" value="C:membrane"/>
    <property type="evidence" value="ECO:0007669"/>
    <property type="project" value="UniProtKB-SubCell"/>
</dbReference>
<evidence type="ECO:0000256" key="1">
    <source>
        <dbReference type="ARBA" id="ARBA00004141"/>
    </source>
</evidence>
<protein>
    <submittedName>
        <fullName evidence="7">Uncharacterized protein</fullName>
    </submittedName>
</protein>
<keyword evidence="2 6" id="KW-0812">Transmembrane</keyword>
<dbReference type="InterPro" id="IPR003689">
    <property type="entry name" value="ZIP"/>
</dbReference>
<sequence length="318" mass="34658">MNTSSDYYDLWIYYKSVLGVGYFDEFEYNPWIGSIIGSILVGLSGIFPLLVIPIDGGANFHKGAGSQTLKLLLSFAVGGLLGDVFLHLLPEAWSYQFQKDIHRDVNDHPSMNCGMWVLTGLLIFTIVEKVFSNLKGEEETDVGAKEAVVNNNVPSVRSEKNSGERKTQVSGYLNLIANIIDNYTHGLAVGGSFLLSLRVGVLSTLAILIHEVPHEVGDFAILLRAGFTRLEAAKAQLATASSSLVGASTAIFFSGASDLVEARTSWILPFTAGGFLHISLVTVLPELLQEKNPKESFKQLFTLVLGVVVMYTMTYISE</sequence>
<feature type="transmembrane region" description="Helical" evidence="6">
    <location>
        <begin position="71"/>
        <end position="89"/>
    </location>
</feature>
<evidence type="ECO:0000256" key="4">
    <source>
        <dbReference type="ARBA" id="ARBA00023136"/>
    </source>
</evidence>
<organism evidence="7 8">
    <name type="scientific">Ranatra chinensis</name>
    <dbReference type="NCBI Taxonomy" id="642074"/>
    <lineage>
        <taxon>Eukaryota</taxon>
        <taxon>Metazoa</taxon>
        <taxon>Ecdysozoa</taxon>
        <taxon>Arthropoda</taxon>
        <taxon>Hexapoda</taxon>
        <taxon>Insecta</taxon>
        <taxon>Pterygota</taxon>
        <taxon>Neoptera</taxon>
        <taxon>Paraneoptera</taxon>
        <taxon>Hemiptera</taxon>
        <taxon>Heteroptera</taxon>
        <taxon>Panheteroptera</taxon>
        <taxon>Nepomorpha</taxon>
        <taxon>Nepidae</taxon>
        <taxon>Ranatrinae</taxon>
        <taxon>Ranatra</taxon>
    </lineage>
</organism>
<dbReference type="EMBL" id="JBFDAA010000004">
    <property type="protein sequence ID" value="KAL1137840.1"/>
    <property type="molecule type" value="Genomic_DNA"/>
</dbReference>
<comment type="caution">
    <text evidence="7">The sequence shown here is derived from an EMBL/GenBank/DDBJ whole genome shotgun (WGS) entry which is preliminary data.</text>
</comment>
<feature type="transmembrane region" description="Helical" evidence="6">
    <location>
        <begin position="266"/>
        <end position="288"/>
    </location>
</feature>
<evidence type="ECO:0000256" key="6">
    <source>
        <dbReference type="SAM" id="Phobius"/>
    </source>
</evidence>
<dbReference type="PANTHER" id="PTHR16950">
    <property type="entry name" value="ZINC TRANSPORTER SLC39A7 HISTIDINE-RICH MEMBRANE PROTEIN KE4"/>
    <property type="match status" value="1"/>
</dbReference>
<dbReference type="Proteomes" id="UP001558652">
    <property type="component" value="Unassembled WGS sequence"/>
</dbReference>
<proteinExistence type="inferred from homology"/>
<evidence type="ECO:0000256" key="5">
    <source>
        <dbReference type="ARBA" id="ARBA00038485"/>
    </source>
</evidence>
<name>A0ABD0YPD1_9HEMI</name>
<evidence type="ECO:0000256" key="2">
    <source>
        <dbReference type="ARBA" id="ARBA00022692"/>
    </source>
</evidence>
<comment type="subcellular location">
    <subcellularLocation>
        <location evidence="1">Membrane</location>
        <topology evidence="1">Multi-pass membrane protein</topology>
    </subcellularLocation>
</comment>
<feature type="transmembrane region" description="Helical" evidence="6">
    <location>
        <begin position="31"/>
        <end position="51"/>
    </location>
</feature>
<keyword evidence="4 6" id="KW-0472">Membrane</keyword>
<feature type="transmembrane region" description="Helical" evidence="6">
    <location>
        <begin position="109"/>
        <end position="127"/>
    </location>
</feature>
<reference evidence="7 8" key="1">
    <citation type="submission" date="2024-07" db="EMBL/GenBank/DDBJ databases">
        <title>Chromosome-level genome assembly of the water stick insect Ranatra chinensis (Heteroptera: Nepidae).</title>
        <authorList>
            <person name="Liu X."/>
        </authorList>
    </citation>
    <scope>NUCLEOTIDE SEQUENCE [LARGE SCALE GENOMIC DNA]</scope>
    <source>
        <strain evidence="7">Cailab_2021Rc</strain>
        <tissue evidence="7">Muscle</tissue>
    </source>
</reference>
<evidence type="ECO:0000256" key="3">
    <source>
        <dbReference type="ARBA" id="ARBA00022989"/>
    </source>
</evidence>
<keyword evidence="3 6" id="KW-1133">Transmembrane helix</keyword>
<accession>A0ABD0YPD1</accession>
<feature type="transmembrane region" description="Helical" evidence="6">
    <location>
        <begin position="300"/>
        <end position="317"/>
    </location>
</feature>
<keyword evidence="8" id="KW-1185">Reference proteome</keyword>
<comment type="similarity">
    <text evidence="5">Belongs to the ZIP transporter (TC 2.A.5) family. KE4/Catsup subfamily.</text>
</comment>
<evidence type="ECO:0000313" key="7">
    <source>
        <dbReference type="EMBL" id="KAL1137840.1"/>
    </source>
</evidence>
<dbReference type="Pfam" id="PF02535">
    <property type="entry name" value="Zip"/>
    <property type="match status" value="1"/>
</dbReference>
<dbReference type="PANTHER" id="PTHR16950:SF16">
    <property type="entry name" value="ZINC TRANSPORTER ZIP13"/>
    <property type="match status" value="1"/>
</dbReference>
<evidence type="ECO:0000313" key="8">
    <source>
        <dbReference type="Proteomes" id="UP001558652"/>
    </source>
</evidence>